<dbReference type="InterPro" id="IPR013083">
    <property type="entry name" value="Znf_RING/FYVE/PHD"/>
</dbReference>
<protein>
    <recommendedName>
        <fullName evidence="3">SWIM-type domain-containing protein</fullName>
    </recommendedName>
</protein>
<reference evidence="1" key="1">
    <citation type="submission" date="2023-07" db="EMBL/GenBank/DDBJ databases">
        <authorList>
            <consortium name="CYATHOMIX"/>
        </authorList>
    </citation>
    <scope>NUCLEOTIDE SEQUENCE</scope>
    <source>
        <strain evidence="1">N/A</strain>
    </source>
</reference>
<sequence>MYVETLLSTEQNHHELARHARLSHATEEDDYAVEKVTFGSIQEYKEWRQISEEASVINRFVSTIKHGHNNVKTTYLRCSRALRSLSIVPMITRKTVAYCTAYIKVVEDGVNITVKRFTHCGHDVNPAKLRLDEKSQQYIASLLKEGATVKQVKEKLGTKMRDGPKNRLFHNIAGCKVHRPSDRIDQWAAFGRLGSHKILKHGILEGKADVRIDTLLELLIKLTTEAEEEREIAVMERGVEEGRYRLQQHHKSYSAAVTKYHGKQDLIVIAGNGHWEVEDNGRVYNIREQFCPCDSERNNHCKRGNCKACPYAFTCNCALDVRSGINCLHVHAAFTYAPLVIDSSDEEELVDLQEVEPLYVEDDEEDTVLLRRRSTDNRDKAKDALQEIEMTYAASRTKILAMSSRCSDEALQAIEVVRRRMKEGLRILAAVESQLFGEENDIRLARRAEVSSVEHPQGFTPIRKLHKRSHLWRCEAKRLKIVDIPDCAPDERDSYAICLRMQPSNSQSTTINWIQCPECEDWMHTECVGSTCPKDGTNLEGT</sequence>
<proteinExistence type="predicted"/>
<dbReference type="Proteomes" id="UP001176961">
    <property type="component" value="Unassembled WGS sequence"/>
</dbReference>
<dbReference type="EMBL" id="CATQJL010000223">
    <property type="protein sequence ID" value="CAJ0599764.1"/>
    <property type="molecule type" value="Genomic_DNA"/>
</dbReference>
<evidence type="ECO:0008006" key="3">
    <source>
        <dbReference type="Google" id="ProtNLM"/>
    </source>
</evidence>
<comment type="caution">
    <text evidence="1">The sequence shown here is derived from an EMBL/GenBank/DDBJ whole genome shotgun (WGS) entry which is preliminary data.</text>
</comment>
<accession>A0AA36M5J0</accession>
<dbReference type="InterPro" id="IPR011011">
    <property type="entry name" value="Znf_FYVE_PHD"/>
</dbReference>
<gene>
    <name evidence="1" type="ORF">CYNAS_LOCUS11747</name>
</gene>
<name>A0AA36M5J0_CYLNA</name>
<dbReference type="AlphaFoldDB" id="A0AA36M5J0"/>
<evidence type="ECO:0000313" key="1">
    <source>
        <dbReference type="EMBL" id="CAJ0599764.1"/>
    </source>
</evidence>
<organism evidence="1 2">
    <name type="scientific">Cylicocyclus nassatus</name>
    <name type="common">Nematode worm</name>
    <dbReference type="NCBI Taxonomy" id="53992"/>
    <lineage>
        <taxon>Eukaryota</taxon>
        <taxon>Metazoa</taxon>
        <taxon>Ecdysozoa</taxon>
        <taxon>Nematoda</taxon>
        <taxon>Chromadorea</taxon>
        <taxon>Rhabditida</taxon>
        <taxon>Rhabditina</taxon>
        <taxon>Rhabditomorpha</taxon>
        <taxon>Strongyloidea</taxon>
        <taxon>Strongylidae</taxon>
        <taxon>Cylicocyclus</taxon>
    </lineage>
</organism>
<dbReference type="SUPFAM" id="SSF57903">
    <property type="entry name" value="FYVE/PHD zinc finger"/>
    <property type="match status" value="1"/>
</dbReference>
<dbReference type="Gene3D" id="3.30.40.10">
    <property type="entry name" value="Zinc/RING finger domain, C3HC4 (zinc finger)"/>
    <property type="match status" value="1"/>
</dbReference>
<keyword evidence="2" id="KW-1185">Reference proteome</keyword>
<evidence type="ECO:0000313" key="2">
    <source>
        <dbReference type="Proteomes" id="UP001176961"/>
    </source>
</evidence>